<evidence type="ECO:0000256" key="3">
    <source>
        <dbReference type="ARBA" id="ARBA00022884"/>
    </source>
</evidence>
<gene>
    <name evidence="6" type="primary">nusB</name>
    <name evidence="8" type="ORF">SAMN05660653_02423</name>
</gene>
<dbReference type="PANTHER" id="PTHR11078:SF3">
    <property type="entry name" value="ANTITERMINATION NUSB DOMAIN-CONTAINING PROTEIN"/>
    <property type="match status" value="1"/>
</dbReference>
<proteinExistence type="inferred from homology"/>
<reference evidence="8 9" key="1">
    <citation type="submission" date="2016-10" db="EMBL/GenBank/DDBJ databases">
        <authorList>
            <person name="de Groot N.N."/>
        </authorList>
    </citation>
    <scope>NUCLEOTIDE SEQUENCE [LARGE SCALE GENOMIC DNA]</scope>
    <source>
        <strain evidence="8 9">ASO4-2</strain>
    </source>
</reference>
<keyword evidence="5 6" id="KW-0804">Transcription</keyword>
<dbReference type="EMBL" id="FMXO01000014">
    <property type="protein sequence ID" value="SDB49550.1"/>
    <property type="molecule type" value="Genomic_DNA"/>
</dbReference>
<dbReference type="STRING" id="617002.SAMN05660653_02423"/>
<dbReference type="InterPro" id="IPR035926">
    <property type="entry name" value="NusB-like_sf"/>
</dbReference>
<dbReference type="Pfam" id="PF01029">
    <property type="entry name" value="NusB"/>
    <property type="match status" value="1"/>
</dbReference>
<dbReference type="AlphaFoldDB" id="A0A1G6DWQ9"/>
<feature type="domain" description="NusB/RsmB/TIM44" evidence="7">
    <location>
        <begin position="12"/>
        <end position="156"/>
    </location>
</feature>
<dbReference type="HAMAP" id="MF_00073">
    <property type="entry name" value="NusB"/>
    <property type="match status" value="1"/>
</dbReference>
<comment type="similarity">
    <text evidence="1 6">Belongs to the NusB family.</text>
</comment>
<evidence type="ECO:0000256" key="2">
    <source>
        <dbReference type="ARBA" id="ARBA00022814"/>
    </source>
</evidence>
<accession>A0A1G6DWQ9</accession>
<evidence type="ECO:0000256" key="5">
    <source>
        <dbReference type="ARBA" id="ARBA00023163"/>
    </source>
</evidence>
<dbReference type="GO" id="GO:0006353">
    <property type="term" value="P:DNA-templated transcription termination"/>
    <property type="evidence" value="ECO:0007669"/>
    <property type="project" value="UniProtKB-UniRule"/>
</dbReference>
<dbReference type="PANTHER" id="PTHR11078">
    <property type="entry name" value="N UTILIZATION SUBSTANCE PROTEIN B-RELATED"/>
    <property type="match status" value="1"/>
</dbReference>
<comment type="function">
    <text evidence="6">Involved in transcription antitermination. Required for transcription of ribosomal RNA (rRNA) genes. Binds specifically to the boxA antiterminator sequence of the ribosomal RNA (rrn) operons.</text>
</comment>
<name>A0A1G6DWQ9_9BACT</name>
<dbReference type="NCBIfam" id="TIGR01951">
    <property type="entry name" value="nusB"/>
    <property type="match status" value="1"/>
</dbReference>
<evidence type="ECO:0000256" key="1">
    <source>
        <dbReference type="ARBA" id="ARBA00005952"/>
    </source>
</evidence>
<dbReference type="Proteomes" id="UP000198771">
    <property type="component" value="Unassembled WGS sequence"/>
</dbReference>
<dbReference type="SUPFAM" id="SSF48013">
    <property type="entry name" value="NusB-like"/>
    <property type="match status" value="1"/>
</dbReference>
<dbReference type="GO" id="GO:0003723">
    <property type="term" value="F:RNA binding"/>
    <property type="evidence" value="ECO:0007669"/>
    <property type="project" value="UniProtKB-UniRule"/>
</dbReference>
<protein>
    <recommendedName>
        <fullName evidence="6">Transcription antitermination protein NusB</fullName>
    </recommendedName>
    <alternativeName>
        <fullName evidence="6">Antitermination factor NusB</fullName>
    </alternativeName>
</protein>
<keyword evidence="2 6" id="KW-0889">Transcription antitermination</keyword>
<keyword evidence="9" id="KW-1185">Reference proteome</keyword>
<keyword evidence="3 6" id="KW-0694">RNA-binding</keyword>
<dbReference type="OrthoDB" id="9797817at2"/>
<evidence type="ECO:0000313" key="8">
    <source>
        <dbReference type="EMBL" id="SDB49550.1"/>
    </source>
</evidence>
<dbReference type="GO" id="GO:0005829">
    <property type="term" value="C:cytosol"/>
    <property type="evidence" value="ECO:0007669"/>
    <property type="project" value="TreeGrafter"/>
</dbReference>
<sequence>MAMETPKVHRRSARRRALQFVFSMNFRTFEDKKQVQRAFFELPVDEEDWSDETSAAVSDPAPLTLEDREYAAKLATGVYLFREEIDQVIQRFSKHWRIARIAKAELSILRLSVYEMLHEPDIPLRVSINEAVELSKAFADDQSFPFVNGILDAVAKAVSHGEFGLHKQF</sequence>
<keyword evidence="4 6" id="KW-0805">Transcription regulation</keyword>
<evidence type="ECO:0000256" key="4">
    <source>
        <dbReference type="ARBA" id="ARBA00023015"/>
    </source>
</evidence>
<dbReference type="GO" id="GO:0031564">
    <property type="term" value="P:transcription antitermination"/>
    <property type="evidence" value="ECO:0007669"/>
    <property type="project" value="UniProtKB-KW"/>
</dbReference>
<evidence type="ECO:0000259" key="7">
    <source>
        <dbReference type="Pfam" id="PF01029"/>
    </source>
</evidence>
<evidence type="ECO:0000256" key="6">
    <source>
        <dbReference type="HAMAP-Rule" id="MF_00073"/>
    </source>
</evidence>
<dbReference type="InterPro" id="IPR011605">
    <property type="entry name" value="NusB_fam"/>
</dbReference>
<dbReference type="InterPro" id="IPR006027">
    <property type="entry name" value="NusB_RsmB_TIM44"/>
</dbReference>
<dbReference type="Gene3D" id="1.10.940.10">
    <property type="entry name" value="NusB-like"/>
    <property type="match status" value="1"/>
</dbReference>
<organism evidence="8 9">
    <name type="scientific">Desulfonatronum thiosulfatophilum</name>
    <dbReference type="NCBI Taxonomy" id="617002"/>
    <lineage>
        <taxon>Bacteria</taxon>
        <taxon>Pseudomonadati</taxon>
        <taxon>Thermodesulfobacteriota</taxon>
        <taxon>Desulfovibrionia</taxon>
        <taxon>Desulfovibrionales</taxon>
        <taxon>Desulfonatronaceae</taxon>
        <taxon>Desulfonatronum</taxon>
    </lineage>
</organism>
<evidence type="ECO:0000313" key="9">
    <source>
        <dbReference type="Proteomes" id="UP000198771"/>
    </source>
</evidence>